<dbReference type="OrthoDB" id="549017at2759"/>
<feature type="transmembrane region" description="Helical" evidence="1">
    <location>
        <begin position="39"/>
        <end position="63"/>
    </location>
</feature>
<dbReference type="Pfam" id="PF06728">
    <property type="entry name" value="PIG-U"/>
    <property type="match status" value="1"/>
</dbReference>
<evidence type="ECO:0000313" key="6">
    <source>
        <dbReference type="Proteomes" id="UP000499080"/>
    </source>
</evidence>
<evidence type="ECO:0000313" key="2">
    <source>
        <dbReference type="EMBL" id="GBO39224.1"/>
    </source>
</evidence>
<dbReference type="EMBL" id="BGPR01064183">
    <property type="protein sequence ID" value="GBO39228.1"/>
    <property type="molecule type" value="Genomic_DNA"/>
</dbReference>
<evidence type="ECO:0000313" key="3">
    <source>
        <dbReference type="EMBL" id="GBO39228.1"/>
    </source>
</evidence>
<dbReference type="EMBL" id="BGPR01064178">
    <property type="protein sequence ID" value="GBO39224.1"/>
    <property type="molecule type" value="Genomic_DNA"/>
</dbReference>
<dbReference type="EMBL" id="BGPR01064193">
    <property type="protein sequence ID" value="GBO39237.1"/>
    <property type="molecule type" value="Genomic_DNA"/>
</dbReference>
<keyword evidence="1" id="KW-0472">Membrane</keyword>
<dbReference type="EMBL" id="BGPR01064184">
    <property type="protein sequence ID" value="GBO39229.1"/>
    <property type="molecule type" value="Genomic_DNA"/>
</dbReference>
<evidence type="ECO:0000313" key="4">
    <source>
        <dbReference type="EMBL" id="GBO39229.1"/>
    </source>
</evidence>
<proteinExistence type="predicted"/>
<name>A0A4Y2WPY1_ARAVE</name>
<keyword evidence="1" id="KW-0812">Transmembrane</keyword>
<reference evidence="4 6" key="1">
    <citation type="journal article" date="2019" name="Sci. Rep.">
        <title>Orb-weaving spider Araneus ventricosus genome elucidates the spidroin gene catalogue.</title>
        <authorList>
            <person name="Kono N."/>
            <person name="Nakamura H."/>
            <person name="Ohtoshi R."/>
            <person name="Moran D.A.P."/>
            <person name="Shinohara A."/>
            <person name="Yoshida Y."/>
            <person name="Fujiwara M."/>
            <person name="Mori M."/>
            <person name="Tomita M."/>
            <person name="Arakawa K."/>
        </authorList>
    </citation>
    <scope>NUCLEOTIDE SEQUENCE [LARGE SCALE GENOMIC DNA]</scope>
</reference>
<keyword evidence="1" id="KW-1133">Transmembrane helix</keyword>
<protein>
    <submittedName>
        <fullName evidence="4">Uncharacterized protein</fullName>
    </submittedName>
</protein>
<accession>A0A4Y2WPY1</accession>
<comment type="caution">
    <text evidence="4">The sequence shown here is derived from an EMBL/GenBank/DDBJ whole genome shotgun (WGS) entry which is preliminary data.</text>
</comment>
<feature type="non-terminal residue" evidence="4">
    <location>
        <position position="1"/>
    </location>
</feature>
<gene>
    <name evidence="2" type="ORF">AVEN_107346_1</name>
    <name evidence="4" type="ORF">AVEN_11520_1</name>
    <name evidence="5" type="ORF">AVEN_125146_1</name>
    <name evidence="3" type="ORF">AVEN_252693_1</name>
</gene>
<evidence type="ECO:0000256" key="1">
    <source>
        <dbReference type="SAM" id="Phobius"/>
    </source>
</evidence>
<evidence type="ECO:0000313" key="5">
    <source>
        <dbReference type="EMBL" id="GBO39237.1"/>
    </source>
</evidence>
<organism evidence="4 6">
    <name type="scientific">Araneus ventricosus</name>
    <name type="common">Orbweaver spider</name>
    <name type="synonym">Epeira ventricosa</name>
    <dbReference type="NCBI Taxonomy" id="182803"/>
    <lineage>
        <taxon>Eukaryota</taxon>
        <taxon>Metazoa</taxon>
        <taxon>Ecdysozoa</taxon>
        <taxon>Arthropoda</taxon>
        <taxon>Chelicerata</taxon>
        <taxon>Arachnida</taxon>
        <taxon>Araneae</taxon>
        <taxon>Araneomorphae</taxon>
        <taxon>Entelegynae</taxon>
        <taxon>Araneoidea</taxon>
        <taxon>Araneidae</taxon>
        <taxon>Araneus</taxon>
    </lineage>
</organism>
<keyword evidence="6" id="KW-1185">Reference proteome</keyword>
<dbReference type="Proteomes" id="UP000499080">
    <property type="component" value="Unassembled WGS sequence"/>
</dbReference>
<dbReference type="AlphaFoldDB" id="A0A4Y2WPY1"/>
<sequence>IEGVNLWKQGTNPYDSDIFHESPLGLVAYDFLLTHAPQWLPVIFAICDIVTATALSFVAKIYLNNCVS</sequence>